<dbReference type="InterPro" id="IPR050984">
    <property type="entry name" value="Gfo/Idh/MocA_domain"/>
</dbReference>
<dbReference type="RefSeq" id="WP_272139334.1">
    <property type="nucleotide sequence ID" value="NZ_JAQNDM010000002.1"/>
</dbReference>
<dbReference type="Gene3D" id="3.30.360.10">
    <property type="entry name" value="Dihydrodipicolinate Reductase, domain 2"/>
    <property type="match status" value="1"/>
</dbReference>
<comment type="similarity">
    <text evidence="1">Belongs to the Gfo/Idh/MocA family.</text>
</comment>
<dbReference type="InterPro" id="IPR000683">
    <property type="entry name" value="Gfo/Idh/MocA-like_OxRdtase_N"/>
</dbReference>
<feature type="domain" description="Gfo/Idh/MocA-like oxidoreductase N-terminal" evidence="3">
    <location>
        <begin position="5"/>
        <end position="122"/>
    </location>
</feature>
<gene>
    <name evidence="5" type="ORF">POL68_16890</name>
</gene>
<dbReference type="InterPro" id="IPR055170">
    <property type="entry name" value="GFO_IDH_MocA-like_dom"/>
</dbReference>
<evidence type="ECO:0000256" key="2">
    <source>
        <dbReference type="ARBA" id="ARBA00023002"/>
    </source>
</evidence>
<accession>A0ABT5D916</accession>
<evidence type="ECO:0000313" key="5">
    <source>
        <dbReference type="EMBL" id="MDC0710156.1"/>
    </source>
</evidence>
<dbReference type="PANTHER" id="PTHR22604:SF105">
    <property type="entry name" value="TRANS-1,2-DIHYDROBENZENE-1,2-DIOL DEHYDROGENASE"/>
    <property type="match status" value="1"/>
</dbReference>
<organism evidence="5 6">
    <name type="scientific">Stigmatella ashevillensis</name>
    <dbReference type="NCBI Taxonomy" id="2995309"/>
    <lineage>
        <taxon>Bacteria</taxon>
        <taxon>Pseudomonadati</taxon>
        <taxon>Myxococcota</taxon>
        <taxon>Myxococcia</taxon>
        <taxon>Myxococcales</taxon>
        <taxon>Cystobacterineae</taxon>
        <taxon>Archangiaceae</taxon>
        <taxon>Stigmatella</taxon>
    </lineage>
</organism>
<name>A0ABT5D916_9BACT</name>
<dbReference type="EMBL" id="JAQNDM010000002">
    <property type="protein sequence ID" value="MDC0710156.1"/>
    <property type="molecule type" value="Genomic_DNA"/>
</dbReference>
<keyword evidence="6" id="KW-1185">Reference proteome</keyword>
<dbReference type="Pfam" id="PF22725">
    <property type="entry name" value="GFO_IDH_MocA_C3"/>
    <property type="match status" value="1"/>
</dbReference>
<protein>
    <submittedName>
        <fullName evidence="5">Gfo/Idh/MocA family oxidoreductase</fullName>
    </submittedName>
</protein>
<evidence type="ECO:0000256" key="1">
    <source>
        <dbReference type="ARBA" id="ARBA00010928"/>
    </source>
</evidence>
<proteinExistence type="inferred from homology"/>
<comment type="caution">
    <text evidence="5">The sequence shown here is derived from an EMBL/GenBank/DDBJ whole genome shotgun (WGS) entry which is preliminary data.</text>
</comment>
<evidence type="ECO:0000259" key="3">
    <source>
        <dbReference type="Pfam" id="PF01408"/>
    </source>
</evidence>
<reference evidence="5 6" key="1">
    <citation type="submission" date="2022-11" db="EMBL/GenBank/DDBJ databases">
        <title>Minimal conservation of predation-associated metabolite biosynthetic gene clusters underscores biosynthetic potential of Myxococcota including descriptions for ten novel species: Archangium lansinium sp. nov., Myxococcus landrumus sp. nov., Nannocystis bai.</title>
        <authorList>
            <person name="Ahearne A."/>
            <person name="Stevens C."/>
            <person name="Dowd S."/>
        </authorList>
    </citation>
    <scope>NUCLEOTIDE SEQUENCE [LARGE SCALE GENOMIC DNA]</scope>
    <source>
        <strain evidence="5 6">NCWAL01</strain>
    </source>
</reference>
<keyword evidence="2" id="KW-0560">Oxidoreductase</keyword>
<dbReference type="Gene3D" id="3.40.50.720">
    <property type="entry name" value="NAD(P)-binding Rossmann-like Domain"/>
    <property type="match status" value="1"/>
</dbReference>
<feature type="domain" description="GFO/IDH/MocA-like oxidoreductase" evidence="4">
    <location>
        <begin position="133"/>
        <end position="247"/>
    </location>
</feature>
<evidence type="ECO:0000313" key="6">
    <source>
        <dbReference type="Proteomes" id="UP001221838"/>
    </source>
</evidence>
<dbReference type="SUPFAM" id="SSF55347">
    <property type="entry name" value="Glyceraldehyde-3-phosphate dehydrogenase-like, C-terminal domain"/>
    <property type="match status" value="1"/>
</dbReference>
<dbReference type="PANTHER" id="PTHR22604">
    <property type="entry name" value="OXIDOREDUCTASES"/>
    <property type="match status" value="1"/>
</dbReference>
<dbReference type="Proteomes" id="UP001221838">
    <property type="component" value="Unassembled WGS sequence"/>
</dbReference>
<evidence type="ECO:0000259" key="4">
    <source>
        <dbReference type="Pfam" id="PF22725"/>
    </source>
</evidence>
<dbReference type="Pfam" id="PF01408">
    <property type="entry name" value="GFO_IDH_MocA"/>
    <property type="match status" value="1"/>
</dbReference>
<dbReference type="InterPro" id="IPR036291">
    <property type="entry name" value="NAD(P)-bd_dom_sf"/>
</dbReference>
<sequence length="374" mass="41104">MPSAIQWGILGTGNIASQFAEGLRMLPDAGLLAVGSRSRASADAFASAHGVPHAYDSYEALVRDPNVDVIYIATPNHLHKENSLLCLNHGKAVLCEKPFTLDAEEAALVVHTARVKRLFCMEGMWNRFVPIMRELDALLRIGAIGDIRMLDANLGFPFEFNPHHRVFAPALGGGALLDLGVYPVSLALWLFGRPTRIISHAVMGTTGVDEQVSILLGFAEGRQATLTSSVRTPMQNDAVFMGTQGMIHLHAPLYRPETLTRISTRKHGEAVPSRPRAGLQRLIQHPLLRRLREQSTLQPPKPLTLKVLGNGYAHEAAEVMRCMREGLLESPFMPLNDTLLVMQTMDAIRGEWRRASEFEGVPAQPRRDPPAGNA</sequence>
<dbReference type="SUPFAM" id="SSF51735">
    <property type="entry name" value="NAD(P)-binding Rossmann-fold domains"/>
    <property type="match status" value="1"/>
</dbReference>